<protein>
    <submittedName>
        <fullName evidence="4">GNAT family N-acetyltransferase</fullName>
    </submittedName>
</protein>
<proteinExistence type="predicted"/>
<dbReference type="Gene3D" id="3.40.630.30">
    <property type="match status" value="1"/>
</dbReference>
<keyword evidence="2" id="KW-0012">Acyltransferase</keyword>
<gene>
    <name evidence="4" type="ORF">IQ217_12115</name>
</gene>
<dbReference type="SUPFAM" id="SSF55729">
    <property type="entry name" value="Acyl-CoA N-acyltransferases (Nat)"/>
    <property type="match status" value="1"/>
</dbReference>
<dbReference type="Pfam" id="PF00583">
    <property type="entry name" value="Acetyltransf_1"/>
    <property type="match status" value="1"/>
</dbReference>
<evidence type="ECO:0000259" key="3">
    <source>
        <dbReference type="PROSITE" id="PS51186"/>
    </source>
</evidence>
<sequence length="173" mass="19448">MTLMIRPATIDDATSLAQLAATTFQDTYGKATASADLEAYLAQTFNPEKVQEILADDRQWLLVAESQGELVGYVHLFDHSAPTMETELATPTVELVRLYLLTTWQHQGLGNQLMQACLDLAQAQAFASVWLKVWDHNTSAIAFYRRWQFQKKGEVPYPVGNAIGTTWIMERPL</sequence>
<evidence type="ECO:0000313" key="4">
    <source>
        <dbReference type="EMBL" id="MBE9254567.1"/>
    </source>
</evidence>
<dbReference type="PROSITE" id="PS51186">
    <property type="entry name" value="GNAT"/>
    <property type="match status" value="1"/>
</dbReference>
<accession>A0ABR9VT90</accession>
<dbReference type="InterPro" id="IPR050832">
    <property type="entry name" value="Bact_Acetyltransf"/>
</dbReference>
<name>A0ABR9VT90_9SYNC</name>
<evidence type="ECO:0000256" key="2">
    <source>
        <dbReference type="ARBA" id="ARBA00023315"/>
    </source>
</evidence>
<keyword evidence="1" id="KW-0808">Transferase</keyword>
<organism evidence="4 5">
    <name type="scientific">Synechocystis salina LEGE 00031</name>
    <dbReference type="NCBI Taxonomy" id="1828736"/>
    <lineage>
        <taxon>Bacteria</taxon>
        <taxon>Bacillati</taxon>
        <taxon>Cyanobacteriota</taxon>
        <taxon>Cyanophyceae</taxon>
        <taxon>Synechococcales</taxon>
        <taxon>Merismopediaceae</taxon>
        <taxon>Synechocystis</taxon>
    </lineage>
</organism>
<dbReference type="CDD" id="cd04301">
    <property type="entry name" value="NAT_SF"/>
    <property type="match status" value="1"/>
</dbReference>
<evidence type="ECO:0000313" key="5">
    <source>
        <dbReference type="Proteomes" id="UP000658720"/>
    </source>
</evidence>
<evidence type="ECO:0000256" key="1">
    <source>
        <dbReference type="ARBA" id="ARBA00022679"/>
    </source>
</evidence>
<dbReference type="RefSeq" id="WP_194020136.1">
    <property type="nucleotide sequence ID" value="NZ_JADEVV010000033.1"/>
</dbReference>
<keyword evidence="5" id="KW-1185">Reference proteome</keyword>
<dbReference type="InterPro" id="IPR016181">
    <property type="entry name" value="Acyl_CoA_acyltransferase"/>
</dbReference>
<comment type="caution">
    <text evidence="4">The sequence shown here is derived from an EMBL/GenBank/DDBJ whole genome shotgun (WGS) entry which is preliminary data.</text>
</comment>
<dbReference type="Proteomes" id="UP000658720">
    <property type="component" value="Unassembled WGS sequence"/>
</dbReference>
<dbReference type="EMBL" id="JADEVV010000033">
    <property type="protein sequence ID" value="MBE9254567.1"/>
    <property type="molecule type" value="Genomic_DNA"/>
</dbReference>
<dbReference type="InterPro" id="IPR000182">
    <property type="entry name" value="GNAT_dom"/>
</dbReference>
<feature type="domain" description="N-acetyltransferase" evidence="3">
    <location>
        <begin position="3"/>
        <end position="173"/>
    </location>
</feature>
<reference evidence="4 5" key="1">
    <citation type="submission" date="2020-10" db="EMBL/GenBank/DDBJ databases">
        <authorList>
            <person name="Castelo-Branco R."/>
            <person name="Eusebio N."/>
            <person name="Adriana R."/>
            <person name="Vieira A."/>
            <person name="Brugerolle De Fraissinette N."/>
            <person name="Rezende De Castro R."/>
            <person name="Schneider M.P."/>
            <person name="Vasconcelos V."/>
            <person name="Leao P.N."/>
        </authorList>
    </citation>
    <scope>NUCLEOTIDE SEQUENCE [LARGE SCALE GENOMIC DNA]</scope>
    <source>
        <strain evidence="4 5">LEGE 00031</strain>
    </source>
</reference>
<dbReference type="PANTHER" id="PTHR43877">
    <property type="entry name" value="AMINOALKYLPHOSPHONATE N-ACETYLTRANSFERASE-RELATED-RELATED"/>
    <property type="match status" value="1"/>
</dbReference>